<keyword evidence="1" id="KW-0479">Metal-binding</keyword>
<dbReference type="OrthoDB" id="2402896at2759"/>
<dbReference type="Proteomes" id="UP000245207">
    <property type="component" value="Unassembled WGS sequence"/>
</dbReference>
<evidence type="ECO:0000256" key="2">
    <source>
        <dbReference type="ARBA" id="ARBA00022771"/>
    </source>
</evidence>
<evidence type="ECO:0000313" key="6">
    <source>
        <dbReference type="EMBL" id="PWA96581.1"/>
    </source>
</evidence>
<feature type="domain" description="SWIM-type" evidence="5">
    <location>
        <begin position="156"/>
        <end position="194"/>
    </location>
</feature>
<dbReference type="InterPro" id="IPR007527">
    <property type="entry name" value="Znf_SWIM"/>
</dbReference>
<dbReference type="AlphaFoldDB" id="A0A2U1QEZ7"/>
<dbReference type="EMBL" id="PKPP01000170">
    <property type="protein sequence ID" value="PWA96581.1"/>
    <property type="molecule type" value="Genomic_DNA"/>
</dbReference>
<sequence length="240" mass="27845">MYLKVARKLSFPQQQLLYHLSNANLGPTRAWNVFKEMCGGFENIGVTDVECRNYKRNLNNFIGTRDAQMVVDKLLSRQEFFDNFSVEFKKNKDDKTLIGLFWADDQAKQYYATFGDVVSFDATFRSNSVQESTTFSTFVIRDTGADYKIKKKTIEVIHEVKYTPSDCSVQCSCLRYECYGLLCRHIFYVLRMRKVDYFPMKYLQSRWSKNALIIKSVEKSKDGGTLSKSGCVLDSVLREI</sequence>
<name>A0A2U1QEZ7_ARTAN</name>
<dbReference type="PANTHER" id="PTHR47718:SF17">
    <property type="entry name" value="PROTEIN FAR1-RELATED SEQUENCE 5-LIKE"/>
    <property type="match status" value="1"/>
</dbReference>
<evidence type="ECO:0000256" key="1">
    <source>
        <dbReference type="ARBA" id="ARBA00022723"/>
    </source>
</evidence>
<evidence type="ECO:0000256" key="3">
    <source>
        <dbReference type="ARBA" id="ARBA00022833"/>
    </source>
</evidence>
<gene>
    <name evidence="6" type="ORF">CTI12_AA038490</name>
</gene>
<comment type="caution">
    <text evidence="6">The sequence shown here is derived from an EMBL/GenBank/DDBJ whole genome shotgun (WGS) entry which is preliminary data.</text>
</comment>
<dbReference type="InterPro" id="IPR006564">
    <property type="entry name" value="Znf_PMZ"/>
</dbReference>
<keyword evidence="2 4" id="KW-0863">Zinc-finger</keyword>
<dbReference type="GO" id="GO:0008270">
    <property type="term" value="F:zinc ion binding"/>
    <property type="evidence" value="ECO:0007669"/>
    <property type="project" value="UniProtKB-KW"/>
</dbReference>
<evidence type="ECO:0000313" key="7">
    <source>
        <dbReference type="Proteomes" id="UP000245207"/>
    </source>
</evidence>
<reference evidence="6 7" key="1">
    <citation type="journal article" date="2018" name="Mol. Plant">
        <title>The genome of Artemisia annua provides insight into the evolution of Asteraceae family and artemisinin biosynthesis.</title>
        <authorList>
            <person name="Shen Q."/>
            <person name="Zhang L."/>
            <person name="Liao Z."/>
            <person name="Wang S."/>
            <person name="Yan T."/>
            <person name="Shi P."/>
            <person name="Liu M."/>
            <person name="Fu X."/>
            <person name="Pan Q."/>
            <person name="Wang Y."/>
            <person name="Lv Z."/>
            <person name="Lu X."/>
            <person name="Zhang F."/>
            <person name="Jiang W."/>
            <person name="Ma Y."/>
            <person name="Chen M."/>
            <person name="Hao X."/>
            <person name="Li L."/>
            <person name="Tang Y."/>
            <person name="Lv G."/>
            <person name="Zhou Y."/>
            <person name="Sun X."/>
            <person name="Brodelius P.E."/>
            <person name="Rose J.K.C."/>
            <person name="Tang K."/>
        </authorList>
    </citation>
    <scope>NUCLEOTIDE SEQUENCE [LARGE SCALE GENOMIC DNA]</scope>
    <source>
        <strain evidence="7">cv. Huhao1</strain>
        <tissue evidence="6">Leaf</tissue>
    </source>
</reference>
<protein>
    <submittedName>
        <fullName evidence="6">FAR1 DNA binding domain, FHY3/FAR1 family</fullName>
    </submittedName>
</protein>
<accession>A0A2U1QEZ7</accession>
<dbReference type="PANTHER" id="PTHR47718">
    <property type="entry name" value="OS01G0519700 PROTEIN"/>
    <property type="match status" value="1"/>
</dbReference>
<keyword evidence="7" id="KW-1185">Reference proteome</keyword>
<dbReference type="SMART" id="SM00575">
    <property type="entry name" value="ZnF_PMZ"/>
    <property type="match status" value="1"/>
</dbReference>
<proteinExistence type="predicted"/>
<evidence type="ECO:0000259" key="5">
    <source>
        <dbReference type="PROSITE" id="PS50966"/>
    </source>
</evidence>
<dbReference type="PROSITE" id="PS50966">
    <property type="entry name" value="ZF_SWIM"/>
    <property type="match status" value="1"/>
</dbReference>
<organism evidence="6 7">
    <name type="scientific">Artemisia annua</name>
    <name type="common">Sweet wormwood</name>
    <dbReference type="NCBI Taxonomy" id="35608"/>
    <lineage>
        <taxon>Eukaryota</taxon>
        <taxon>Viridiplantae</taxon>
        <taxon>Streptophyta</taxon>
        <taxon>Embryophyta</taxon>
        <taxon>Tracheophyta</taxon>
        <taxon>Spermatophyta</taxon>
        <taxon>Magnoliopsida</taxon>
        <taxon>eudicotyledons</taxon>
        <taxon>Gunneridae</taxon>
        <taxon>Pentapetalae</taxon>
        <taxon>asterids</taxon>
        <taxon>campanulids</taxon>
        <taxon>Asterales</taxon>
        <taxon>Asteraceae</taxon>
        <taxon>Asteroideae</taxon>
        <taxon>Anthemideae</taxon>
        <taxon>Artemisiinae</taxon>
        <taxon>Artemisia</taxon>
    </lineage>
</organism>
<keyword evidence="3" id="KW-0862">Zinc</keyword>
<evidence type="ECO:0000256" key="4">
    <source>
        <dbReference type="PROSITE-ProRule" id="PRU00325"/>
    </source>
</evidence>